<name>A0A2N1IZF8_9BACT</name>
<evidence type="ECO:0000313" key="2">
    <source>
        <dbReference type="Proteomes" id="UP000233248"/>
    </source>
</evidence>
<dbReference type="AlphaFoldDB" id="A0A2N1IZF8"/>
<gene>
    <name evidence="1" type="ORF">CP960_13245</name>
</gene>
<comment type="caution">
    <text evidence="1">The sequence shown here is derived from an EMBL/GenBank/DDBJ whole genome shotgun (WGS) entry which is preliminary data.</text>
</comment>
<evidence type="ECO:0000313" key="1">
    <source>
        <dbReference type="EMBL" id="PKI79685.1"/>
    </source>
</evidence>
<sequence length="74" mass="8984">MKKIFLILFVFSYSFVFADKFNLIKSFQVSEDFEIFKEFGKKDFLEHKNKKVKKFAVKIELNKSLLKDKKFYLT</sequence>
<organism evidence="1 2">
    <name type="scientific">Malaciobacter halophilus</name>
    <dbReference type="NCBI Taxonomy" id="197482"/>
    <lineage>
        <taxon>Bacteria</taxon>
        <taxon>Pseudomonadati</taxon>
        <taxon>Campylobacterota</taxon>
        <taxon>Epsilonproteobacteria</taxon>
        <taxon>Campylobacterales</taxon>
        <taxon>Arcobacteraceae</taxon>
        <taxon>Malaciobacter</taxon>
    </lineage>
</organism>
<keyword evidence="2" id="KW-1185">Reference proteome</keyword>
<feature type="non-terminal residue" evidence="1">
    <location>
        <position position="74"/>
    </location>
</feature>
<dbReference type="Proteomes" id="UP000233248">
    <property type="component" value="Unassembled WGS sequence"/>
</dbReference>
<dbReference type="RefSeq" id="WP_133121160.1">
    <property type="nucleotide sequence ID" value="NZ_NXIF01000080.1"/>
</dbReference>
<proteinExistence type="predicted"/>
<accession>A0A2N1IZF8</accession>
<protein>
    <submittedName>
        <fullName evidence="1">Uncharacterized protein</fullName>
    </submittedName>
</protein>
<reference evidence="1 2" key="1">
    <citation type="submission" date="2017-09" db="EMBL/GenBank/DDBJ databases">
        <title>Genomics of the genus Arcobacter.</title>
        <authorList>
            <person name="Perez-Cataluna A."/>
            <person name="Figueras M.J."/>
            <person name="Salas-Masso N."/>
        </authorList>
    </citation>
    <scope>NUCLEOTIDE SEQUENCE [LARGE SCALE GENOMIC DNA]</scope>
    <source>
        <strain evidence="1 2">DSM 18005</strain>
    </source>
</reference>
<dbReference type="EMBL" id="NXIF01000080">
    <property type="protein sequence ID" value="PKI79685.1"/>
    <property type="molecule type" value="Genomic_DNA"/>
</dbReference>